<evidence type="ECO:0000313" key="3">
    <source>
        <dbReference type="Proteomes" id="UP000016529"/>
    </source>
</evidence>
<proteinExistence type="predicted"/>
<evidence type="ECO:0008006" key="4">
    <source>
        <dbReference type="Google" id="ProtNLM"/>
    </source>
</evidence>
<accession>U1I5G1</accession>
<dbReference type="PROSITE" id="PS51257">
    <property type="entry name" value="PROKAR_LIPOPROTEIN"/>
    <property type="match status" value="1"/>
</dbReference>
<gene>
    <name evidence="2" type="ORF">N561_05500</name>
</gene>
<name>U1I5G1_9PAST</name>
<dbReference type="EMBL" id="AVOX01000019">
    <property type="protein sequence ID" value="ERF78600.1"/>
    <property type="molecule type" value="Genomic_DNA"/>
</dbReference>
<sequence>MKKLTLALSLLMLTGCITTEMPNAGKPYNPQTDARVRIFGQNERPTIMYVEVNGKEEKINVGGSFGQAFSSMLRIKGNESIGMPETPLSKDPSILSGILSKSFFKEFIIPAGKEITVKNGMRTVPHTFTDTTGKTTTSYKYCEENNKFTFIPLAGKDYEVAPSSNINDCRIYVTEIK</sequence>
<dbReference type="AlphaFoldDB" id="U1I5G1"/>
<feature type="signal peptide" evidence="1">
    <location>
        <begin position="1"/>
        <end position="19"/>
    </location>
</feature>
<comment type="caution">
    <text evidence="2">The sequence shown here is derived from an EMBL/GenBank/DDBJ whole genome shotgun (WGS) entry which is preliminary data.</text>
</comment>
<protein>
    <recommendedName>
        <fullName evidence="4">Lipoprotein</fullName>
    </recommendedName>
</protein>
<evidence type="ECO:0000313" key="2">
    <source>
        <dbReference type="EMBL" id="ERF78600.1"/>
    </source>
</evidence>
<keyword evidence="1" id="KW-0732">Signal</keyword>
<organism evidence="2 3">
    <name type="scientific">Gallibacterium anatis 12656/12</name>
    <dbReference type="NCBI Taxonomy" id="1195244"/>
    <lineage>
        <taxon>Bacteria</taxon>
        <taxon>Pseudomonadati</taxon>
        <taxon>Pseudomonadota</taxon>
        <taxon>Gammaproteobacteria</taxon>
        <taxon>Pasteurellales</taxon>
        <taxon>Pasteurellaceae</taxon>
        <taxon>Gallibacterium</taxon>
    </lineage>
</organism>
<dbReference type="Proteomes" id="UP000016529">
    <property type="component" value="Unassembled WGS sequence"/>
</dbReference>
<dbReference type="PATRIC" id="fig|1195244.3.peg.1073"/>
<feature type="chain" id="PRO_5004611281" description="Lipoprotein" evidence="1">
    <location>
        <begin position="20"/>
        <end position="177"/>
    </location>
</feature>
<dbReference type="RefSeq" id="WP_021461546.1">
    <property type="nucleotide sequence ID" value="NZ_AVOX01000019.1"/>
</dbReference>
<evidence type="ECO:0000256" key="1">
    <source>
        <dbReference type="SAM" id="SignalP"/>
    </source>
</evidence>
<reference evidence="2 3" key="1">
    <citation type="journal article" date="2013" name="Genome Announc.">
        <title>Draft Genome Sequence of Gallibacterium anatis bv. haemolytica 12656-12 Liver, an Isolate Obtained from the Liver of a Septicemic Chicken.</title>
        <authorList>
            <person name="Kudirkiene E."/>
            <person name="Christensen H."/>
            <person name="Bojesen A.M."/>
        </authorList>
    </citation>
    <scope>NUCLEOTIDE SEQUENCE [LARGE SCALE GENOMIC DNA]</scope>
    <source>
        <strain evidence="2">12656/12</strain>
    </source>
</reference>